<sequence>MKGAASADSGTQEEKTTETAQSDQEILVPFLLCAILIFILALTVAVTRFGKK</sequence>
<feature type="region of interest" description="Disordered" evidence="1">
    <location>
        <begin position="1"/>
        <end position="22"/>
    </location>
</feature>
<accession>C6LKG5</accession>
<gene>
    <name evidence="3" type="ORF">BRYFOR_09152</name>
</gene>
<keyword evidence="2" id="KW-0472">Membrane</keyword>
<evidence type="ECO:0000313" key="4">
    <source>
        <dbReference type="Proteomes" id="UP000005561"/>
    </source>
</evidence>
<evidence type="ECO:0000256" key="2">
    <source>
        <dbReference type="SAM" id="Phobius"/>
    </source>
</evidence>
<comment type="caution">
    <text evidence="3">The sequence shown here is derived from an EMBL/GenBank/DDBJ whole genome shotgun (WGS) entry which is preliminary data.</text>
</comment>
<keyword evidence="4" id="KW-1185">Reference proteome</keyword>
<dbReference type="EMBL" id="ACCL02000024">
    <property type="protein sequence ID" value="EET58864.1"/>
    <property type="molecule type" value="Genomic_DNA"/>
</dbReference>
<dbReference type="AlphaFoldDB" id="C6LKG5"/>
<keyword evidence="2" id="KW-1133">Transmembrane helix</keyword>
<reference evidence="3" key="1">
    <citation type="submission" date="2009-07" db="EMBL/GenBank/DDBJ databases">
        <authorList>
            <person name="Weinstock G."/>
            <person name="Sodergren E."/>
            <person name="Clifton S."/>
            <person name="Fulton L."/>
            <person name="Fulton B."/>
            <person name="Courtney L."/>
            <person name="Fronick C."/>
            <person name="Harrison M."/>
            <person name="Strong C."/>
            <person name="Farmer C."/>
            <person name="Delahaunty K."/>
            <person name="Markovic C."/>
            <person name="Hall O."/>
            <person name="Minx P."/>
            <person name="Tomlinson C."/>
            <person name="Mitreva M."/>
            <person name="Nelson J."/>
            <person name="Hou S."/>
            <person name="Wollam A."/>
            <person name="Pepin K.H."/>
            <person name="Johnson M."/>
            <person name="Bhonagiri V."/>
            <person name="Nash W.E."/>
            <person name="Warren W."/>
            <person name="Chinwalla A."/>
            <person name="Mardis E.R."/>
            <person name="Wilson R.K."/>
        </authorList>
    </citation>
    <scope>NUCLEOTIDE SEQUENCE [LARGE SCALE GENOMIC DNA]</scope>
    <source>
        <strain evidence="3">DSM 14469</strain>
    </source>
</reference>
<feature type="transmembrane region" description="Helical" evidence="2">
    <location>
        <begin position="26"/>
        <end position="46"/>
    </location>
</feature>
<keyword evidence="2" id="KW-0812">Transmembrane</keyword>
<evidence type="ECO:0000256" key="1">
    <source>
        <dbReference type="SAM" id="MobiDB-lite"/>
    </source>
</evidence>
<evidence type="ECO:0000313" key="3">
    <source>
        <dbReference type="EMBL" id="EET58864.1"/>
    </source>
</evidence>
<dbReference type="Proteomes" id="UP000005561">
    <property type="component" value="Unassembled WGS sequence"/>
</dbReference>
<protein>
    <submittedName>
        <fullName evidence="3">Uncharacterized protein</fullName>
    </submittedName>
</protein>
<proteinExistence type="predicted"/>
<name>C6LKG5_9FIRM</name>
<organism evidence="3 4">
    <name type="scientific">Marvinbryantia formatexigens DSM 14469</name>
    <dbReference type="NCBI Taxonomy" id="478749"/>
    <lineage>
        <taxon>Bacteria</taxon>
        <taxon>Bacillati</taxon>
        <taxon>Bacillota</taxon>
        <taxon>Clostridia</taxon>
        <taxon>Lachnospirales</taxon>
        <taxon>Lachnospiraceae</taxon>
        <taxon>Marvinbryantia</taxon>
    </lineage>
</organism>